<dbReference type="GO" id="GO:0006361">
    <property type="term" value="P:transcription initiation at RNA polymerase I promoter"/>
    <property type="evidence" value="ECO:0007669"/>
    <property type="project" value="InterPro"/>
</dbReference>
<dbReference type="AlphaFoldDB" id="A0A9N8ZP98"/>
<sequence length="523" mass="61002">MPTSKSCELSSIPPKKRSSISERNSKKRKVEMDENVDKNDVEMSKQEFSTMTSFIFNAITLKNEGNMTKYNELFRLIGDGVCKNTFGLKKTHLWVLAFSRATQMLDCSYYIDSILNMLVKHFVLRLDKDGTIPDNLEFIHGRVHYALKNVLPVVPSGEEELIKIIFQNFPYKKDSLVVHVTYLKNVLQMLEYLPTLQTQVLELLFERLTDLDTEVQGKMEEIESFEESSSQYDISFHSETSSTVSSLRSKGRSYVSISSHSSITEDHSDDDISSSSSPCIVVLDVRQLIEKLDCMLKLLLDYLKWFFDNSTNEQQEELFDTLMTIFEKIVLLTFKSRYTQFLIFWYVSLKKSYVQPFLAQLLHKLLADKEPPIIREVASQYVASYIGRAAYLSTDDVRLCVRALLKWAEKYLDCYENFRDVTDGIPHWWPDIMRLQRVIKSKFAPLQVCTGEIVKMFIRITEALQFMNCKEVLGDRIYRDSKKEFLDMNEYFPFDPFRLKTSRSYISSIYQDWKGIPGDYDVE</sequence>
<dbReference type="OrthoDB" id="26970at2759"/>
<feature type="region of interest" description="Disordered" evidence="2">
    <location>
        <begin position="1"/>
        <end position="34"/>
    </location>
</feature>
<dbReference type="EMBL" id="CAJVPK010000386">
    <property type="protein sequence ID" value="CAG8503018.1"/>
    <property type="molecule type" value="Genomic_DNA"/>
</dbReference>
<accession>A0A9N8ZP98</accession>
<dbReference type="InterPro" id="IPR007991">
    <property type="entry name" value="RNA_pol_I_trans_ini_fac_RRN3"/>
</dbReference>
<gene>
    <name evidence="3" type="ORF">DEBURN_LOCUS4776</name>
</gene>
<comment type="caution">
    <text evidence="3">The sequence shown here is derived from an EMBL/GenBank/DDBJ whole genome shotgun (WGS) entry which is preliminary data.</text>
</comment>
<proteinExistence type="inferred from homology"/>
<dbReference type="PANTHER" id="PTHR12790:SF0">
    <property type="entry name" value="RNA POLYMERASE I-SPECIFIC TRANSCRIPTION INITIATION FACTOR RRN3-RELATED"/>
    <property type="match status" value="1"/>
</dbReference>
<feature type="compositionally biased region" description="Basic and acidic residues" evidence="2">
    <location>
        <begin position="19"/>
        <end position="34"/>
    </location>
</feature>
<protein>
    <submittedName>
        <fullName evidence="3">3345_t:CDS:1</fullName>
    </submittedName>
</protein>
<reference evidence="3" key="1">
    <citation type="submission" date="2021-06" db="EMBL/GenBank/DDBJ databases">
        <authorList>
            <person name="Kallberg Y."/>
            <person name="Tangrot J."/>
            <person name="Rosling A."/>
        </authorList>
    </citation>
    <scope>NUCLEOTIDE SEQUENCE</scope>
    <source>
        <strain evidence="3">AZ414A</strain>
    </source>
</reference>
<evidence type="ECO:0000256" key="1">
    <source>
        <dbReference type="ARBA" id="ARBA00010098"/>
    </source>
</evidence>
<evidence type="ECO:0000256" key="2">
    <source>
        <dbReference type="SAM" id="MobiDB-lite"/>
    </source>
</evidence>
<name>A0A9N8ZP98_9GLOM</name>
<evidence type="ECO:0000313" key="4">
    <source>
        <dbReference type="Proteomes" id="UP000789706"/>
    </source>
</evidence>
<dbReference type="Proteomes" id="UP000789706">
    <property type="component" value="Unassembled WGS sequence"/>
</dbReference>
<evidence type="ECO:0000313" key="3">
    <source>
        <dbReference type="EMBL" id="CAG8503018.1"/>
    </source>
</evidence>
<dbReference type="GO" id="GO:0001042">
    <property type="term" value="F:RNA polymerase I core binding"/>
    <property type="evidence" value="ECO:0007669"/>
    <property type="project" value="TreeGrafter"/>
</dbReference>
<comment type="similarity">
    <text evidence="1">Belongs to the RRN3 family.</text>
</comment>
<organism evidence="3 4">
    <name type="scientific">Diversispora eburnea</name>
    <dbReference type="NCBI Taxonomy" id="1213867"/>
    <lineage>
        <taxon>Eukaryota</taxon>
        <taxon>Fungi</taxon>
        <taxon>Fungi incertae sedis</taxon>
        <taxon>Mucoromycota</taxon>
        <taxon>Glomeromycotina</taxon>
        <taxon>Glomeromycetes</taxon>
        <taxon>Diversisporales</taxon>
        <taxon>Diversisporaceae</taxon>
        <taxon>Diversispora</taxon>
    </lineage>
</organism>
<dbReference type="PANTHER" id="PTHR12790">
    <property type="entry name" value="TRANSCRIPTION INITIATION FACTOR IA RRN3"/>
    <property type="match status" value="1"/>
</dbReference>
<keyword evidence="4" id="KW-1185">Reference proteome</keyword>
<dbReference type="GO" id="GO:0005634">
    <property type="term" value="C:nucleus"/>
    <property type="evidence" value="ECO:0007669"/>
    <property type="project" value="TreeGrafter"/>
</dbReference>
<dbReference type="GO" id="GO:0001181">
    <property type="term" value="F:RNA polymerase I general transcription initiation factor activity"/>
    <property type="evidence" value="ECO:0007669"/>
    <property type="project" value="InterPro"/>
</dbReference>
<dbReference type="Pfam" id="PF05327">
    <property type="entry name" value="RRN3"/>
    <property type="match status" value="2"/>
</dbReference>